<sequence length="1203" mass="137272">MEVFMWGLSYSATKEDVIIEIARILHCDNYLGLWGSIPVNLEVQLHRKKFGIGHGGSGRFTVAVPIVAIRFLEEYGGDRPLSTVRCAGRQVFFKPSNGRPNKNIVDKLRRTPYVDPHAQAEKQKRVAEAEANRIPIRGIEFGWECRDTVFSCEWEKYLDPLGLLGYDEDRREFRIVFGSKSIALRLARVNWASYGIDGPLPVICFNLESAPIFEETVTIPRPDPTQITSWTYQPSPFTRTRISSLDPDHERVVAYASLAVRFICDSRGSLDMFHALCRISPLGTLSDEIYHMEYRQLFSTELMARFDSWLAQLDFEVAFQVEKTVRDSAVDLREILTLRQAVGDLVRSKGVKHTIGILRSFHSALKDTAWDARPNYIRALFLKTTREYVPETKSLADMAFEDTFSCYHVSITPTAMKFSGPFQERSNRVFRKYPDRHSYFIRVTFEEETRLQLRFDREVDGATFVKKRYGTILRETGLKVGGRRYWFLAYSQSSLKEHSVWFMSPFRNEDGVLVDPAFIIDSLGDFDNAPDPKLIYCPGRYGARISQAFTSTDSGVSIPPEEIREVSDIEVTKVQGDPSSGKWNFTDGVGTISAELGKQIWDTIRARRRNARRVRIYPKCFQIRFQGCKGMVSVDYRQSGRELVIRPSMIKFQAPEWSEIEIARAFDRPSSFYLNRPLIMVLECLGVKYKVFKEYQDGAVQQAEDSRRDFERAGRLLESFGLGASFRLSSIMYHLHKLGVPMQKDPFFKHLMDFAINHVLRELKHHARIPIPGYTLVGVADVHGWLQPDEVFACIVNQQTKGLEYLEGDMIITRSPVIHPGDVQIVRAIGQPPPGSPFEKEPLPNAVVFSIKGDRPVPSKTGGGDLDGDVYNIASLIDLPIRRMYTAAAYTEAPKKLLGRKCTMDDVADFVTDYINSDVLGLVAINWLIIADQSEESIFDEDCMTLAQLHSDAVDYPKSSTPVPLEKIPKLKFKARPDWNQPETMNDSKSADYYESQRAIGRLFRAIELPALEIAQRVGRAQRRKLHEDGEEGGDDRLLAQFGRMSLRDDDQVDVAVYSRITEFVDGDVDPDHRARAFSLFDRYTAELKMVCAAHTISYRRDAMLTEEEAVVGTIVARTSQPRHRRDMISKLRDQTNLQVKGVRNELISEEDGFETKLRKAWALWRVTQEERELMGARTLGLIALGVIFDTIREFEEELKGFN</sequence>
<accession>A0ACB6ZMG5</accession>
<organism evidence="1 2">
    <name type="scientific">Thelephora ganbajun</name>
    <name type="common">Ganba fungus</name>
    <dbReference type="NCBI Taxonomy" id="370292"/>
    <lineage>
        <taxon>Eukaryota</taxon>
        <taxon>Fungi</taxon>
        <taxon>Dikarya</taxon>
        <taxon>Basidiomycota</taxon>
        <taxon>Agaricomycotina</taxon>
        <taxon>Agaricomycetes</taxon>
        <taxon>Thelephorales</taxon>
        <taxon>Thelephoraceae</taxon>
        <taxon>Thelephora</taxon>
    </lineage>
</organism>
<protein>
    <submittedName>
        <fullName evidence="1">RdRP-domain-containing protein</fullName>
    </submittedName>
</protein>
<dbReference type="Proteomes" id="UP000886501">
    <property type="component" value="Unassembled WGS sequence"/>
</dbReference>
<evidence type="ECO:0000313" key="1">
    <source>
        <dbReference type="EMBL" id="KAF9650744.1"/>
    </source>
</evidence>
<proteinExistence type="predicted"/>
<keyword evidence="2" id="KW-1185">Reference proteome</keyword>
<evidence type="ECO:0000313" key="2">
    <source>
        <dbReference type="Proteomes" id="UP000886501"/>
    </source>
</evidence>
<reference evidence="1" key="2">
    <citation type="journal article" date="2020" name="Nat. Commun.">
        <title>Large-scale genome sequencing of mycorrhizal fungi provides insights into the early evolution of symbiotic traits.</title>
        <authorList>
            <person name="Miyauchi S."/>
            <person name="Kiss E."/>
            <person name="Kuo A."/>
            <person name="Drula E."/>
            <person name="Kohler A."/>
            <person name="Sanchez-Garcia M."/>
            <person name="Morin E."/>
            <person name="Andreopoulos B."/>
            <person name="Barry K.W."/>
            <person name="Bonito G."/>
            <person name="Buee M."/>
            <person name="Carver A."/>
            <person name="Chen C."/>
            <person name="Cichocki N."/>
            <person name="Clum A."/>
            <person name="Culley D."/>
            <person name="Crous P.W."/>
            <person name="Fauchery L."/>
            <person name="Girlanda M."/>
            <person name="Hayes R.D."/>
            <person name="Keri Z."/>
            <person name="LaButti K."/>
            <person name="Lipzen A."/>
            <person name="Lombard V."/>
            <person name="Magnuson J."/>
            <person name="Maillard F."/>
            <person name="Murat C."/>
            <person name="Nolan M."/>
            <person name="Ohm R.A."/>
            <person name="Pangilinan J."/>
            <person name="Pereira M.F."/>
            <person name="Perotto S."/>
            <person name="Peter M."/>
            <person name="Pfister S."/>
            <person name="Riley R."/>
            <person name="Sitrit Y."/>
            <person name="Stielow J.B."/>
            <person name="Szollosi G."/>
            <person name="Zifcakova L."/>
            <person name="Stursova M."/>
            <person name="Spatafora J.W."/>
            <person name="Tedersoo L."/>
            <person name="Vaario L.M."/>
            <person name="Yamada A."/>
            <person name="Yan M."/>
            <person name="Wang P."/>
            <person name="Xu J."/>
            <person name="Bruns T."/>
            <person name="Baldrian P."/>
            <person name="Vilgalys R."/>
            <person name="Dunand C."/>
            <person name="Henrissat B."/>
            <person name="Grigoriev I.V."/>
            <person name="Hibbett D."/>
            <person name="Nagy L.G."/>
            <person name="Martin F.M."/>
        </authorList>
    </citation>
    <scope>NUCLEOTIDE SEQUENCE</scope>
    <source>
        <strain evidence="1">P2</strain>
    </source>
</reference>
<reference evidence="1" key="1">
    <citation type="submission" date="2019-10" db="EMBL/GenBank/DDBJ databases">
        <authorList>
            <consortium name="DOE Joint Genome Institute"/>
            <person name="Kuo A."/>
            <person name="Miyauchi S."/>
            <person name="Kiss E."/>
            <person name="Drula E."/>
            <person name="Kohler A."/>
            <person name="Sanchez-Garcia M."/>
            <person name="Andreopoulos B."/>
            <person name="Barry K.W."/>
            <person name="Bonito G."/>
            <person name="Buee M."/>
            <person name="Carver A."/>
            <person name="Chen C."/>
            <person name="Cichocki N."/>
            <person name="Clum A."/>
            <person name="Culley D."/>
            <person name="Crous P.W."/>
            <person name="Fauchery L."/>
            <person name="Girlanda M."/>
            <person name="Hayes R."/>
            <person name="Keri Z."/>
            <person name="Labutti K."/>
            <person name="Lipzen A."/>
            <person name="Lombard V."/>
            <person name="Magnuson J."/>
            <person name="Maillard F."/>
            <person name="Morin E."/>
            <person name="Murat C."/>
            <person name="Nolan M."/>
            <person name="Ohm R."/>
            <person name="Pangilinan J."/>
            <person name="Pereira M."/>
            <person name="Perotto S."/>
            <person name="Peter M."/>
            <person name="Riley R."/>
            <person name="Sitrit Y."/>
            <person name="Stielow B."/>
            <person name="Szollosi G."/>
            <person name="Zifcakova L."/>
            <person name="Stursova M."/>
            <person name="Spatafora J.W."/>
            <person name="Tedersoo L."/>
            <person name="Vaario L.-M."/>
            <person name="Yamada A."/>
            <person name="Yan M."/>
            <person name="Wang P."/>
            <person name="Xu J."/>
            <person name="Bruns T."/>
            <person name="Baldrian P."/>
            <person name="Vilgalys R."/>
            <person name="Henrissat B."/>
            <person name="Grigoriev I.V."/>
            <person name="Hibbett D."/>
            <person name="Nagy L.G."/>
            <person name="Martin F.M."/>
        </authorList>
    </citation>
    <scope>NUCLEOTIDE SEQUENCE</scope>
    <source>
        <strain evidence="1">P2</strain>
    </source>
</reference>
<comment type="caution">
    <text evidence="1">The sequence shown here is derived from an EMBL/GenBank/DDBJ whole genome shotgun (WGS) entry which is preliminary data.</text>
</comment>
<gene>
    <name evidence="1" type="ORF">BDM02DRAFT_3127541</name>
</gene>
<dbReference type="EMBL" id="MU117982">
    <property type="protein sequence ID" value="KAF9650744.1"/>
    <property type="molecule type" value="Genomic_DNA"/>
</dbReference>
<name>A0ACB6ZMG5_THEGA</name>